<feature type="domain" description="Sigma-54 factor interaction" evidence="9">
    <location>
        <begin position="143"/>
        <end position="372"/>
    </location>
</feature>
<reference evidence="11 12" key="1">
    <citation type="submission" date="2016-02" db="EMBL/GenBank/DDBJ databases">
        <title>Complete Genome of H5569, the type strain of the newly described species Haematospirillium jordaniae.</title>
        <authorList>
            <person name="Nicholson A.C."/>
            <person name="Humrighouse B.W."/>
            <person name="Loparov V."/>
            <person name="McQuiston J.R."/>
        </authorList>
    </citation>
    <scope>NUCLEOTIDE SEQUENCE [LARGE SCALE GENOMIC DNA]</scope>
    <source>
        <strain evidence="11 12">H5569</strain>
    </source>
</reference>
<evidence type="ECO:0000313" key="12">
    <source>
        <dbReference type="Proteomes" id="UP000076066"/>
    </source>
</evidence>
<dbReference type="InterPro" id="IPR025944">
    <property type="entry name" value="Sigma_54_int_dom_CS"/>
</dbReference>
<proteinExistence type="predicted"/>
<dbReference type="Gene3D" id="1.10.8.60">
    <property type="match status" value="1"/>
</dbReference>
<dbReference type="InterPro" id="IPR027417">
    <property type="entry name" value="P-loop_NTPase"/>
</dbReference>
<dbReference type="PROSITE" id="PS00688">
    <property type="entry name" value="SIGMA54_INTERACT_3"/>
    <property type="match status" value="1"/>
</dbReference>
<dbReference type="InterPro" id="IPR009057">
    <property type="entry name" value="Homeodomain-like_sf"/>
</dbReference>
<gene>
    <name evidence="11" type="ORF">AY555_05920</name>
</gene>
<dbReference type="Pfam" id="PF00158">
    <property type="entry name" value="Sigma54_activat"/>
    <property type="match status" value="1"/>
</dbReference>
<dbReference type="InterPro" id="IPR002078">
    <property type="entry name" value="Sigma_54_int"/>
</dbReference>
<dbReference type="GeneID" id="53316691"/>
<feature type="domain" description="Response regulatory" evidence="10">
    <location>
        <begin position="4"/>
        <end position="116"/>
    </location>
</feature>
<dbReference type="Gene3D" id="3.40.50.300">
    <property type="entry name" value="P-loop containing nucleotide triphosphate hydrolases"/>
    <property type="match status" value="1"/>
</dbReference>
<dbReference type="InterPro" id="IPR002197">
    <property type="entry name" value="HTH_Fis"/>
</dbReference>
<accession>A0A143DDK9</accession>
<dbReference type="InterPro" id="IPR003593">
    <property type="entry name" value="AAA+_ATPase"/>
</dbReference>
<keyword evidence="5" id="KW-0238">DNA-binding</keyword>
<keyword evidence="2" id="KW-0067">ATP-binding</keyword>
<evidence type="ECO:0000256" key="1">
    <source>
        <dbReference type="ARBA" id="ARBA00022741"/>
    </source>
</evidence>
<evidence type="ECO:0000259" key="10">
    <source>
        <dbReference type="PROSITE" id="PS50110"/>
    </source>
</evidence>
<dbReference type="Gene3D" id="3.40.50.2300">
    <property type="match status" value="1"/>
</dbReference>
<dbReference type="PROSITE" id="PS50110">
    <property type="entry name" value="RESPONSE_REGULATORY"/>
    <property type="match status" value="1"/>
</dbReference>
<dbReference type="KEGG" id="hjo:AY555_05920"/>
<evidence type="ECO:0000256" key="6">
    <source>
        <dbReference type="ARBA" id="ARBA00023159"/>
    </source>
</evidence>
<keyword evidence="1" id="KW-0547">Nucleotide-binding</keyword>
<dbReference type="Pfam" id="PF02954">
    <property type="entry name" value="HTH_8"/>
    <property type="match status" value="1"/>
</dbReference>
<dbReference type="GO" id="GO:0006355">
    <property type="term" value="P:regulation of DNA-templated transcription"/>
    <property type="evidence" value="ECO:0007669"/>
    <property type="project" value="InterPro"/>
</dbReference>
<dbReference type="InterPro" id="IPR011006">
    <property type="entry name" value="CheY-like_superfamily"/>
</dbReference>
<evidence type="ECO:0000256" key="7">
    <source>
        <dbReference type="ARBA" id="ARBA00023163"/>
    </source>
</evidence>
<dbReference type="SUPFAM" id="SSF52172">
    <property type="entry name" value="CheY-like"/>
    <property type="match status" value="1"/>
</dbReference>
<dbReference type="EMBL" id="CP014525">
    <property type="protein sequence ID" value="AMW34795.1"/>
    <property type="molecule type" value="Genomic_DNA"/>
</dbReference>
<evidence type="ECO:0000256" key="3">
    <source>
        <dbReference type="ARBA" id="ARBA00023012"/>
    </source>
</evidence>
<keyword evidence="3" id="KW-0902">Two-component regulatory system</keyword>
<keyword evidence="12" id="KW-1185">Reference proteome</keyword>
<organism evidence="11 12">
    <name type="scientific">Haematospirillum jordaniae</name>
    <dbReference type="NCBI Taxonomy" id="1549855"/>
    <lineage>
        <taxon>Bacteria</taxon>
        <taxon>Pseudomonadati</taxon>
        <taxon>Pseudomonadota</taxon>
        <taxon>Alphaproteobacteria</taxon>
        <taxon>Rhodospirillales</taxon>
        <taxon>Novispirillaceae</taxon>
        <taxon>Haematospirillum</taxon>
    </lineage>
</organism>
<dbReference type="InterPro" id="IPR025943">
    <property type="entry name" value="Sigma_54_int_dom_ATP-bd_2"/>
</dbReference>
<dbReference type="SUPFAM" id="SSF46689">
    <property type="entry name" value="Homeodomain-like"/>
    <property type="match status" value="1"/>
</dbReference>
<dbReference type="Proteomes" id="UP000076066">
    <property type="component" value="Chromosome"/>
</dbReference>
<dbReference type="PROSITE" id="PS00676">
    <property type="entry name" value="SIGMA54_INTERACT_2"/>
    <property type="match status" value="1"/>
</dbReference>
<dbReference type="PROSITE" id="PS50045">
    <property type="entry name" value="SIGMA54_INTERACT_4"/>
    <property type="match status" value="1"/>
</dbReference>
<dbReference type="CDD" id="cd00009">
    <property type="entry name" value="AAA"/>
    <property type="match status" value="1"/>
</dbReference>
<dbReference type="RefSeq" id="WP_066134680.1">
    <property type="nucleotide sequence ID" value="NZ_CP014525.1"/>
</dbReference>
<dbReference type="SUPFAM" id="SSF52540">
    <property type="entry name" value="P-loop containing nucleoside triphosphate hydrolases"/>
    <property type="match status" value="1"/>
</dbReference>
<dbReference type="GO" id="GO:0043565">
    <property type="term" value="F:sequence-specific DNA binding"/>
    <property type="evidence" value="ECO:0007669"/>
    <property type="project" value="InterPro"/>
</dbReference>
<keyword evidence="7" id="KW-0804">Transcription</keyword>
<protein>
    <submittedName>
        <fullName evidence="11">AAA family ATPase</fullName>
    </submittedName>
</protein>
<dbReference type="PANTHER" id="PTHR32071">
    <property type="entry name" value="TRANSCRIPTIONAL REGULATORY PROTEIN"/>
    <property type="match status" value="1"/>
</dbReference>
<dbReference type="AlphaFoldDB" id="A0A143DDK9"/>
<evidence type="ECO:0000256" key="4">
    <source>
        <dbReference type="ARBA" id="ARBA00023015"/>
    </source>
</evidence>
<dbReference type="GO" id="GO:0000160">
    <property type="term" value="P:phosphorelay signal transduction system"/>
    <property type="evidence" value="ECO:0007669"/>
    <property type="project" value="UniProtKB-KW"/>
</dbReference>
<dbReference type="InterPro" id="IPR058031">
    <property type="entry name" value="AAA_lid_NorR"/>
</dbReference>
<evidence type="ECO:0000259" key="9">
    <source>
        <dbReference type="PROSITE" id="PS50045"/>
    </source>
</evidence>
<evidence type="ECO:0000313" key="11">
    <source>
        <dbReference type="EMBL" id="AMW34795.1"/>
    </source>
</evidence>
<dbReference type="Pfam" id="PF00072">
    <property type="entry name" value="Response_reg"/>
    <property type="match status" value="1"/>
</dbReference>
<name>A0A143DDK9_9PROT</name>
<evidence type="ECO:0000256" key="8">
    <source>
        <dbReference type="PROSITE-ProRule" id="PRU00169"/>
    </source>
</evidence>
<dbReference type="Gene3D" id="1.10.10.60">
    <property type="entry name" value="Homeodomain-like"/>
    <property type="match status" value="1"/>
</dbReference>
<keyword evidence="8" id="KW-0597">Phosphoprotein</keyword>
<dbReference type="STRING" id="1549855.AY555_05920"/>
<dbReference type="SMART" id="SM00448">
    <property type="entry name" value="REC"/>
    <property type="match status" value="1"/>
</dbReference>
<dbReference type="PANTHER" id="PTHR32071:SF117">
    <property type="entry name" value="PTS-DEPENDENT DIHYDROXYACETONE KINASE OPERON REGULATORY PROTEIN-RELATED"/>
    <property type="match status" value="1"/>
</dbReference>
<sequence length="486" mass="52299">MKAGILIVEDDPLMAERYAGDLAAWETRVAETGRQAMDILSQSPPDAVVLDVNLPDMNGLEILRHIRGNGMPCGVVAVTSQASVRLAVEALQAGADDFLVKPFPPERLQVTVGNVIAKQKLSTKVEQLTEQLQPEPPGQWGGFIGSSAAIRGVYRMIEAAAPSRATVFITGESGTGKELCAEAIHRASPRRNGPFVAVNCAAIPRDLMESELFGHLKGSFTGAIATRDGAASQADGGTLFLDEIGEMDINLQGKLLRFLQTGMVQKVGADKAQKVDIRVICATNRDPLKEVEEGRFREDLYYRLHVIPIHLPPLRERDGDALEIAQALLLRLAAEENKPFRRIARPAALAIAGHDWPGNVRQLENVLRSAIVLHTGEELILDMLPEQLQAEAKANPGPAALAILGNTVAATSSALKAAILHNHDAGHPDAGNGPGHLKPLWLIEKEAIESAIHVCGGNIPRAAALLEISPSTIYRKKISWAEKQPN</sequence>
<evidence type="ECO:0000256" key="2">
    <source>
        <dbReference type="ARBA" id="ARBA00022840"/>
    </source>
</evidence>
<keyword evidence="6" id="KW-0010">Activator</keyword>
<feature type="modified residue" description="4-aspartylphosphate" evidence="8">
    <location>
        <position position="51"/>
    </location>
</feature>
<dbReference type="SMART" id="SM00382">
    <property type="entry name" value="AAA"/>
    <property type="match status" value="1"/>
</dbReference>
<dbReference type="GO" id="GO:0005524">
    <property type="term" value="F:ATP binding"/>
    <property type="evidence" value="ECO:0007669"/>
    <property type="project" value="UniProtKB-KW"/>
</dbReference>
<evidence type="ECO:0000256" key="5">
    <source>
        <dbReference type="ARBA" id="ARBA00023125"/>
    </source>
</evidence>
<dbReference type="InterPro" id="IPR001789">
    <property type="entry name" value="Sig_transdc_resp-reg_receiver"/>
</dbReference>
<dbReference type="FunFam" id="3.40.50.300:FF:000006">
    <property type="entry name" value="DNA-binding transcriptional regulator NtrC"/>
    <property type="match status" value="1"/>
</dbReference>
<dbReference type="OrthoDB" id="9770562at2"/>
<keyword evidence="4" id="KW-0805">Transcription regulation</keyword>
<dbReference type="Pfam" id="PF25601">
    <property type="entry name" value="AAA_lid_14"/>
    <property type="match status" value="1"/>
</dbReference>